<dbReference type="Gene3D" id="3.90.190.20">
    <property type="entry name" value="Mur ligase, C-terminal domain"/>
    <property type="match status" value="1"/>
</dbReference>
<dbReference type="PANTHER" id="PTHR11136:SF0">
    <property type="entry name" value="DIHYDROFOLATE SYNTHETASE-RELATED"/>
    <property type="match status" value="1"/>
</dbReference>
<dbReference type="Gene3D" id="3.40.1190.10">
    <property type="entry name" value="Mur-like, catalytic domain"/>
    <property type="match status" value="1"/>
</dbReference>
<dbReference type="InterPro" id="IPR013221">
    <property type="entry name" value="Mur_ligase_cen"/>
</dbReference>
<dbReference type="Pfam" id="PF08245">
    <property type="entry name" value="Mur_ligase_M"/>
    <property type="match status" value="1"/>
</dbReference>
<dbReference type="GO" id="GO:0005524">
    <property type="term" value="F:ATP binding"/>
    <property type="evidence" value="ECO:0007669"/>
    <property type="project" value="UniProtKB-KW"/>
</dbReference>
<organism evidence="8 9">
    <name type="scientific">Saccharata proteae CBS 121410</name>
    <dbReference type="NCBI Taxonomy" id="1314787"/>
    <lineage>
        <taxon>Eukaryota</taxon>
        <taxon>Fungi</taxon>
        <taxon>Dikarya</taxon>
        <taxon>Ascomycota</taxon>
        <taxon>Pezizomycotina</taxon>
        <taxon>Dothideomycetes</taxon>
        <taxon>Dothideomycetes incertae sedis</taxon>
        <taxon>Botryosphaeriales</taxon>
        <taxon>Saccharataceae</taxon>
        <taxon>Saccharata</taxon>
    </lineage>
</organism>
<evidence type="ECO:0000256" key="6">
    <source>
        <dbReference type="ARBA" id="ARBA00022842"/>
    </source>
</evidence>
<proteinExistence type="inferred from homology"/>
<dbReference type="PROSITE" id="PS01012">
    <property type="entry name" value="FOLYLPOLYGLU_SYNT_2"/>
    <property type="match status" value="1"/>
</dbReference>
<evidence type="ECO:0000256" key="2">
    <source>
        <dbReference type="ARBA" id="ARBA00022598"/>
    </source>
</evidence>
<dbReference type="GO" id="GO:0005739">
    <property type="term" value="C:mitochondrion"/>
    <property type="evidence" value="ECO:0007669"/>
    <property type="project" value="TreeGrafter"/>
</dbReference>
<dbReference type="NCBIfam" id="TIGR01499">
    <property type="entry name" value="folC"/>
    <property type="match status" value="1"/>
</dbReference>
<dbReference type="GO" id="GO:0004326">
    <property type="term" value="F:tetrahydrofolylpolyglutamate synthase activity"/>
    <property type="evidence" value="ECO:0007669"/>
    <property type="project" value="InterPro"/>
</dbReference>
<dbReference type="InterPro" id="IPR018109">
    <property type="entry name" value="Folylpolyglutamate_synth_CS"/>
</dbReference>
<dbReference type="SUPFAM" id="SSF53623">
    <property type="entry name" value="MurD-like peptide ligases, catalytic domain"/>
    <property type="match status" value="1"/>
</dbReference>
<evidence type="ECO:0000259" key="7">
    <source>
        <dbReference type="Pfam" id="PF08245"/>
    </source>
</evidence>
<keyword evidence="6" id="KW-0460">Magnesium</keyword>
<dbReference type="OrthoDB" id="5212574at2759"/>
<keyword evidence="5" id="KW-0067">ATP-binding</keyword>
<dbReference type="EMBL" id="ML978727">
    <property type="protein sequence ID" value="KAF2085985.1"/>
    <property type="molecule type" value="Genomic_DNA"/>
</dbReference>
<evidence type="ECO:0000256" key="1">
    <source>
        <dbReference type="ARBA" id="ARBA00008276"/>
    </source>
</evidence>
<dbReference type="Proteomes" id="UP000799776">
    <property type="component" value="Unassembled WGS sequence"/>
</dbReference>
<evidence type="ECO:0000313" key="8">
    <source>
        <dbReference type="EMBL" id="KAF2085985.1"/>
    </source>
</evidence>
<dbReference type="PANTHER" id="PTHR11136">
    <property type="entry name" value="FOLYLPOLYGLUTAMATE SYNTHASE-RELATED"/>
    <property type="match status" value="1"/>
</dbReference>
<keyword evidence="2" id="KW-0436">Ligase</keyword>
<keyword evidence="4" id="KW-0547">Nucleotide-binding</keyword>
<sequence length="422" mass="44818">MIELGLSRISRLLAAQRPFPWRAIHVAGTNGKGSICTAISKMLSRANVTHGCFTSPHLITPRDCISLNGSTVTKTLFREVSDAVNRRNKEEGIAATEFELLTATAFEIFNRADVEVGVVETGMGGRLDATNIIEDPLVTVISKIGLDHQGFLGNTIEAIAKEKAGILKPGALVVVDGSNLPSVLEVIIEHASSISTGPVHIVTKLNRNTPTAHPLLPHQLTNLSCAQRATTLALTRLSRPLSSLSETGRILDPADTSMPGRLQHHSIAHLPLPNTTRRESPILIDGAHNPDSCAALATFLAPNRVPIVWLLGISAGRDIAAMLRTLLRPGDTVLATAFSKPAGMPWVSAMPSSVIVEVVQALGVKRVVAEPVHGDMMEKLGKAVEVAREGSSGGEERPIVVAGSLYLVGDVLRAIGEGTEEE</sequence>
<protein>
    <submittedName>
        <fullName evidence="8">FolC bifunctional protein</fullName>
    </submittedName>
</protein>
<comment type="similarity">
    <text evidence="1">Belongs to the folylpolyglutamate synthase family.</text>
</comment>
<comment type="caution">
    <text evidence="8">The sequence shown here is derived from an EMBL/GenBank/DDBJ whole genome shotgun (WGS) entry which is preliminary data.</text>
</comment>
<evidence type="ECO:0000313" key="9">
    <source>
        <dbReference type="Proteomes" id="UP000799776"/>
    </source>
</evidence>
<dbReference type="AlphaFoldDB" id="A0A9P4HVG2"/>
<evidence type="ECO:0000256" key="5">
    <source>
        <dbReference type="ARBA" id="ARBA00022840"/>
    </source>
</evidence>
<dbReference type="InterPro" id="IPR036565">
    <property type="entry name" value="Mur-like_cat_sf"/>
</dbReference>
<accession>A0A9P4HVG2</accession>
<reference evidence="8" key="1">
    <citation type="journal article" date="2020" name="Stud. Mycol.">
        <title>101 Dothideomycetes genomes: a test case for predicting lifestyles and emergence of pathogens.</title>
        <authorList>
            <person name="Haridas S."/>
            <person name="Albert R."/>
            <person name="Binder M."/>
            <person name="Bloem J."/>
            <person name="Labutti K."/>
            <person name="Salamov A."/>
            <person name="Andreopoulos B."/>
            <person name="Baker S."/>
            <person name="Barry K."/>
            <person name="Bills G."/>
            <person name="Bluhm B."/>
            <person name="Cannon C."/>
            <person name="Castanera R."/>
            <person name="Culley D."/>
            <person name="Daum C."/>
            <person name="Ezra D."/>
            <person name="Gonzalez J."/>
            <person name="Henrissat B."/>
            <person name="Kuo A."/>
            <person name="Liang C."/>
            <person name="Lipzen A."/>
            <person name="Lutzoni F."/>
            <person name="Magnuson J."/>
            <person name="Mondo S."/>
            <person name="Nolan M."/>
            <person name="Ohm R."/>
            <person name="Pangilinan J."/>
            <person name="Park H.-J."/>
            <person name="Ramirez L."/>
            <person name="Alfaro M."/>
            <person name="Sun H."/>
            <person name="Tritt A."/>
            <person name="Yoshinaga Y."/>
            <person name="Zwiers L.-H."/>
            <person name="Turgeon B."/>
            <person name="Goodwin S."/>
            <person name="Spatafora J."/>
            <person name="Crous P."/>
            <person name="Grigoriev I."/>
        </authorList>
    </citation>
    <scope>NUCLEOTIDE SEQUENCE</scope>
    <source>
        <strain evidence="8">CBS 121410</strain>
    </source>
</reference>
<evidence type="ECO:0000256" key="3">
    <source>
        <dbReference type="ARBA" id="ARBA00022723"/>
    </source>
</evidence>
<gene>
    <name evidence="8" type="ORF">K490DRAFT_58315</name>
</gene>
<name>A0A9P4HVG2_9PEZI</name>
<evidence type="ECO:0000256" key="4">
    <source>
        <dbReference type="ARBA" id="ARBA00022741"/>
    </source>
</evidence>
<dbReference type="SUPFAM" id="SSF53244">
    <property type="entry name" value="MurD-like peptide ligases, peptide-binding domain"/>
    <property type="match status" value="1"/>
</dbReference>
<dbReference type="GO" id="GO:0005829">
    <property type="term" value="C:cytosol"/>
    <property type="evidence" value="ECO:0007669"/>
    <property type="project" value="TreeGrafter"/>
</dbReference>
<dbReference type="GO" id="GO:0008841">
    <property type="term" value="F:dihydrofolate synthase activity"/>
    <property type="evidence" value="ECO:0007669"/>
    <property type="project" value="TreeGrafter"/>
</dbReference>
<feature type="domain" description="Mur ligase central" evidence="7">
    <location>
        <begin position="26"/>
        <end position="168"/>
    </location>
</feature>
<dbReference type="InterPro" id="IPR036615">
    <property type="entry name" value="Mur_ligase_C_dom_sf"/>
</dbReference>
<dbReference type="InterPro" id="IPR001645">
    <property type="entry name" value="Folylpolyglutamate_synth"/>
</dbReference>
<keyword evidence="3" id="KW-0479">Metal-binding</keyword>
<keyword evidence="9" id="KW-1185">Reference proteome</keyword>
<dbReference type="GO" id="GO:0046872">
    <property type="term" value="F:metal ion binding"/>
    <property type="evidence" value="ECO:0007669"/>
    <property type="project" value="UniProtKB-KW"/>
</dbReference>